<protein>
    <submittedName>
        <fullName evidence="1">Uncharacterized protein</fullName>
    </submittedName>
</protein>
<gene>
    <name evidence="1" type="ORF">PUN28_020699</name>
</gene>
<dbReference type="Proteomes" id="UP001430953">
    <property type="component" value="Unassembled WGS sequence"/>
</dbReference>
<reference evidence="1 2" key="1">
    <citation type="submission" date="2023-03" db="EMBL/GenBank/DDBJ databases">
        <title>High recombination rates correlate with genetic variation in Cardiocondyla obscurior ants.</title>
        <authorList>
            <person name="Errbii M."/>
        </authorList>
    </citation>
    <scope>NUCLEOTIDE SEQUENCE [LARGE SCALE GENOMIC DNA]</scope>
    <source>
        <strain evidence="1">Alpha-2009</strain>
        <tissue evidence="1">Whole body</tissue>
    </source>
</reference>
<keyword evidence="2" id="KW-1185">Reference proteome</keyword>
<dbReference type="EMBL" id="JADYXP020000039">
    <property type="protein sequence ID" value="KAL0098743.1"/>
    <property type="molecule type" value="Genomic_DNA"/>
</dbReference>
<organism evidence="1 2">
    <name type="scientific">Cardiocondyla obscurior</name>
    <dbReference type="NCBI Taxonomy" id="286306"/>
    <lineage>
        <taxon>Eukaryota</taxon>
        <taxon>Metazoa</taxon>
        <taxon>Ecdysozoa</taxon>
        <taxon>Arthropoda</taxon>
        <taxon>Hexapoda</taxon>
        <taxon>Insecta</taxon>
        <taxon>Pterygota</taxon>
        <taxon>Neoptera</taxon>
        <taxon>Endopterygota</taxon>
        <taxon>Hymenoptera</taxon>
        <taxon>Apocrita</taxon>
        <taxon>Aculeata</taxon>
        <taxon>Formicoidea</taxon>
        <taxon>Formicidae</taxon>
        <taxon>Myrmicinae</taxon>
        <taxon>Cardiocondyla</taxon>
    </lineage>
</organism>
<sequence>MDICNISFITSSSEILPSDFSFPKNCISRSRPITTDAFIERSVTTIIITYFASFRFNDYRYLITYRVLEKSSYHLLCLQVHNLLFYEILLLSVALSCRRPVGTFALPTSTALSISEKFRIFH</sequence>
<accession>A0AAW2E4Z9</accession>
<proteinExistence type="predicted"/>
<dbReference type="AlphaFoldDB" id="A0AAW2E4Z9"/>
<evidence type="ECO:0000313" key="1">
    <source>
        <dbReference type="EMBL" id="KAL0098743.1"/>
    </source>
</evidence>
<name>A0AAW2E4Z9_9HYME</name>
<comment type="caution">
    <text evidence="1">The sequence shown here is derived from an EMBL/GenBank/DDBJ whole genome shotgun (WGS) entry which is preliminary data.</text>
</comment>
<evidence type="ECO:0000313" key="2">
    <source>
        <dbReference type="Proteomes" id="UP001430953"/>
    </source>
</evidence>